<keyword evidence="9" id="KW-1185">Reference proteome</keyword>
<proteinExistence type="inferred from homology"/>
<feature type="domain" description="Peptidase A1" evidence="7">
    <location>
        <begin position="90"/>
        <end position="394"/>
    </location>
</feature>
<evidence type="ECO:0000313" key="9">
    <source>
        <dbReference type="Proteomes" id="UP000001294"/>
    </source>
</evidence>
<dbReference type="VEuPathDB" id="FungiDB:PMAA_090410"/>
<evidence type="ECO:0000256" key="3">
    <source>
        <dbReference type="ARBA" id="ARBA00022750"/>
    </source>
</evidence>
<reference evidence="9" key="1">
    <citation type="journal article" date="2015" name="Genome Announc.">
        <title>Genome sequence of the AIDS-associated pathogen Penicillium marneffei (ATCC18224) and its near taxonomic relative Talaromyces stipitatus (ATCC10500).</title>
        <authorList>
            <person name="Nierman W.C."/>
            <person name="Fedorova-Abrams N.D."/>
            <person name="Andrianopoulos A."/>
        </authorList>
    </citation>
    <scope>NUCLEOTIDE SEQUENCE [LARGE SCALE GENOMIC DNA]</scope>
    <source>
        <strain evidence="9">ATCC 18224 / CBS 334.59 / QM 7333</strain>
    </source>
</reference>
<dbReference type="Proteomes" id="UP000001294">
    <property type="component" value="Unassembled WGS sequence"/>
</dbReference>
<evidence type="ECO:0000313" key="8">
    <source>
        <dbReference type="EMBL" id="EEA22411.1"/>
    </source>
</evidence>
<sequence>MVNYKTIVGSVLALPALASAVPTPVPPLSPSRTFTAKQVLIGNSTANPVGEYLRALAKYGAHVPDPVLAAPISNQTGSVITKPSKYDMEYATPVLVGNSTLLLDFDTGSSELWVFINETKGRGSHNTYDHRTGTLFPNATWHVTYGDYSYAKGIVYWDTVNIGGVIAPNQTVEAALQVSESFIRDLNNDGLVGLAFPNINMISPGPQNTFFANVMDTLAKPVFAVTLKHQAPGSYDFGFVDKDKFKGELIYKPVRNETGFWTFMNDGFCIVKCGLTPTGRPFRGIVDTGTSLLILDDDIVMAYYRYVSTSRFSPMWGGVIFNCNSKLPAFIVKVDDYLARVPGNLIRYASLGDGTCFGGIQSNHGLPLNILGDVFLKSQFAVFVGKPNPMIGLAAQA</sequence>
<dbReference type="PROSITE" id="PS00141">
    <property type="entry name" value="ASP_PROTEASE"/>
    <property type="match status" value="1"/>
</dbReference>
<dbReference type="EMBL" id="DS995902">
    <property type="protein sequence ID" value="EEA22411.1"/>
    <property type="molecule type" value="Genomic_DNA"/>
</dbReference>
<evidence type="ECO:0000256" key="1">
    <source>
        <dbReference type="ARBA" id="ARBA00007447"/>
    </source>
</evidence>
<evidence type="ECO:0000256" key="4">
    <source>
        <dbReference type="ARBA" id="ARBA00022801"/>
    </source>
</evidence>
<evidence type="ECO:0000259" key="7">
    <source>
        <dbReference type="PROSITE" id="PS51767"/>
    </source>
</evidence>
<evidence type="ECO:0000256" key="5">
    <source>
        <dbReference type="RuleBase" id="RU000454"/>
    </source>
</evidence>
<protein>
    <submittedName>
        <fullName evidence="8">Aspartic endopeptidase Pep1/aspergillopepsin F</fullName>
    </submittedName>
</protein>
<evidence type="ECO:0000256" key="2">
    <source>
        <dbReference type="ARBA" id="ARBA00022670"/>
    </source>
</evidence>
<comment type="similarity">
    <text evidence="1 5">Belongs to the peptidase A1 family.</text>
</comment>
<dbReference type="PRINTS" id="PR00792">
    <property type="entry name" value="PEPSIN"/>
</dbReference>
<dbReference type="InterPro" id="IPR001969">
    <property type="entry name" value="Aspartic_peptidase_AS"/>
</dbReference>
<dbReference type="InterPro" id="IPR034163">
    <property type="entry name" value="Aspergillopepsin-like_cat_dom"/>
</dbReference>
<dbReference type="PROSITE" id="PS51767">
    <property type="entry name" value="PEPTIDASE_A1"/>
    <property type="match status" value="1"/>
</dbReference>
<keyword evidence="3 5" id="KW-0064">Aspartyl protease</keyword>
<dbReference type="PANTHER" id="PTHR47966">
    <property type="entry name" value="BETA-SITE APP-CLEAVING ENZYME, ISOFORM A-RELATED"/>
    <property type="match status" value="1"/>
</dbReference>
<gene>
    <name evidence="8" type="ORF">PMAA_090410</name>
</gene>
<organism evidence="8 9">
    <name type="scientific">Talaromyces marneffei (strain ATCC 18224 / CBS 334.59 / QM 7333)</name>
    <name type="common">Penicillium marneffei</name>
    <dbReference type="NCBI Taxonomy" id="441960"/>
    <lineage>
        <taxon>Eukaryota</taxon>
        <taxon>Fungi</taxon>
        <taxon>Dikarya</taxon>
        <taxon>Ascomycota</taxon>
        <taxon>Pezizomycotina</taxon>
        <taxon>Eurotiomycetes</taxon>
        <taxon>Eurotiomycetidae</taxon>
        <taxon>Eurotiales</taxon>
        <taxon>Trichocomaceae</taxon>
        <taxon>Talaromyces</taxon>
        <taxon>Talaromyces sect. Talaromyces</taxon>
    </lineage>
</organism>
<dbReference type="OrthoDB" id="2747330at2759"/>
<dbReference type="CDD" id="cd06097">
    <property type="entry name" value="Aspergillopepsin_like"/>
    <property type="match status" value="1"/>
</dbReference>
<dbReference type="AlphaFoldDB" id="B6QJ96"/>
<dbReference type="GO" id="GO:0006508">
    <property type="term" value="P:proteolysis"/>
    <property type="evidence" value="ECO:0007669"/>
    <property type="project" value="UniProtKB-KW"/>
</dbReference>
<dbReference type="Gene3D" id="2.40.70.10">
    <property type="entry name" value="Acid Proteases"/>
    <property type="match status" value="2"/>
</dbReference>
<dbReference type="Pfam" id="PF00026">
    <property type="entry name" value="Asp"/>
    <property type="match status" value="1"/>
</dbReference>
<dbReference type="GO" id="GO:0004190">
    <property type="term" value="F:aspartic-type endopeptidase activity"/>
    <property type="evidence" value="ECO:0007669"/>
    <property type="project" value="UniProtKB-KW"/>
</dbReference>
<dbReference type="InterPro" id="IPR001461">
    <property type="entry name" value="Aspartic_peptidase_A1"/>
</dbReference>
<keyword evidence="4 5" id="KW-0378">Hydrolase</keyword>
<feature type="chain" id="PRO_5002848284" evidence="6">
    <location>
        <begin position="21"/>
        <end position="397"/>
    </location>
</feature>
<evidence type="ECO:0000256" key="6">
    <source>
        <dbReference type="SAM" id="SignalP"/>
    </source>
</evidence>
<feature type="signal peptide" evidence="6">
    <location>
        <begin position="1"/>
        <end position="20"/>
    </location>
</feature>
<keyword evidence="6" id="KW-0732">Signal</keyword>
<accession>B6QJ96</accession>
<dbReference type="InterPro" id="IPR021109">
    <property type="entry name" value="Peptidase_aspartic_dom_sf"/>
</dbReference>
<dbReference type="PhylomeDB" id="B6QJ96"/>
<dbReference type="SUPFAM" id="SSF50630">
    <property type="entry name" value="Acid proteases"/>
    <property type="match status" value="1"/>
</dbReference>
<dbReference type="PANTHER" id="PTHR47966:SF2">
    <property type="entry name" value="ASPERGILLOPEPSIN-1-RELATED"/>
    <property type="match status" value="1"/>
</dbReference>
<dbReference type="InterPro" id="IPR033121">
    <property type="entry name" value="PEPTIDASE_A1"/>
</dbReference>
<dbReference type="HOGENOM" id="CLU_013253_0_0_1"/>
<keyword evidence="2 5" id="KW-0645">Protease</keyword>
<name>B6QJ96_TALMQ</name>